<gene>
    <name evidence="7" type="ORF">JAAARDRAFT_197492</name>
</gene>
<evidence type="ECO:0000313" key="7">
    <source>
        <dbReference type="EMBL" id="KDQ53325.1"/>
    </source>
</evidence>
<dbReference type="CDD" id="cd04646">
    <property type="entry name" value="LbH_Dynactin_6"/>
    <property type="match status" value="1"/>
</dbReference>
<evidence type="ECO:0000256" key="3">
    <source>
        <dbReference type="ARBA" id="ARBA00016573"/>
    </source>
</evidence>
<dbReference type="Proteomes" id="UP000027265">
    <property type="component" value="Unassembled WGS sequence"/>
</dbReference>
<comment type="function">
    <text evidence="6">Part of the dynactin complex that activates the molecular motor dynein for ultra-processive transport along microtubules.</text>
</comment>
<evidence type="ECO:0000256" key="2">
    <source>
        <dbReference type="ARBA" id="ARBA00007719"/>
    </source>
</evidence>
<sequence length="208" mass="22263">MPPIRDKFTIHSKAVVCQDVELKGDITIGSGSIVHPKATIFAIAGPIVIGSNNIIEESAIIVNRRKEVMRIGDDNLFEIGCRIESPSIGSFNTLSTRCRVHHTVRLSSFCIIGAGVLLVPSTDQTLDEYTVVYGHSGGVGTHLADSLVGEGAGAGGAGQGQGGAAVAIETRTWSGRGKIQEADLRRKHAEYLREMLPKFNRLRRGDGM</sequence>
<keyword evidence="8" id="KW-1185">Reference proteome</keyword>
<comment type="subcellular location">
    <subcellularLocation>
        <location evidence="1">Cytoplasm</location>
        <location evidence="1">Cytoskeleton</location>
    </subcellularLocation>
</comment>
<dbReference type="HOGENOM" id="CLU_085418_0_0_1"/>
<dbReference type="STRING" id="933084.A0A067PHJ6"/>
<dbReference type="PANTHER" id="PTHR13072:SF0">
    <property type="entry name" value="DYNACTIN SUBUNIT 6"/>
    <property type="match status" value="1"/>
</dbReference>
<dbReference type="InterPro" id="IPR027777">
    <property type="entry name" value="DCTN6"/>
</dbReference>
<dbReference type="AlphaFoldDB" id="A0A067PHJ6"/>
<organism evidence="7 8">
    <name type="scientific">Jaapia argillacea MUCL 33604</name>
    <dbReference type="NCBI Taxonomy" id="933084"/>
    <lineage>
        <taxon>Eukaryota</taxon>
        <taxon>Fungi</taxon>
        <taxon>Dikarya</taxon>
        <taxon>Basidiomycota</taxon>
        <taxon>Agaricomycotina</taxon>
        <taxon>Agaricomycetes</taxon>
        <taxon>Agaricomycetidae</taxon>
        <taxon>Jaapiales</taxon>
        <taxon>Jaapiaceae</taxon>
        <taxon>Jaapia</taxon>
    </lineage>
</organism>
<keyword evidence="5" id="KW-0206">Cytoskeleton</keyword>
<dbReference type="PANTHER" id="PTHR13072">
    <property type="entry name" value="DYNACTIN 6"/>
    <property type="match status" value="1"/>
</dbReference>
<dbReference type="GO" id="GO:0070840">
    <property type="term" value="F:dynein complex binding"/>
    <property type="evidence" value="ECO:0007669"/>
    <property type="project" value="TreeGrafter"/>
</dbReference>
<accession>A0A067PHJ6</accession>
<evidence type="ECO:0000256" key="1">
    <source>
        <dbReference type="ARBA" id="ARBA00004245"/>
    </source>
</evidence>
<dbReference type="EMBL" id="KL197734">
    <property type="protein sequence ID" value="KDQ53325.1"/>
    <property type="molecule type" value="Genomic_DNA"/>
</dbReference>
<dbReference type="SUPFAM" id="SSF51161">
    <property type="entry name" value="Trimeric LpxA-like enzymes"/>
    <property type="match status" value="1"/>
</dbReference>
<evidence type="ECO:0000313" key="8">
    <source>
        <dbReference type="Proteomes" id="UP000027265"/>
    </source>
</evidence>
<keyword evidence="4" id="KW-0963">Cytoplasm</keyword>
<protein>
    <recommendedName>
        <fullName evidence="3">Dynactin subunit 6</fullName>
    </recommendedName>
</protein>
<comment type="similarity">
    <text evidence="2">Belongs to the dynactin subunits 5/6 family. Dynactin subunit 6 subfamily.</text>
</comment>
<evidence type="ECO:0000256" key="4">
    <source>
        <dbReference type="ARBA" id="ARBA00022490"/>
    </source>
</evidence>
<dbReference type="InterPro" id="IPR011004">
    <property type="entry name" value="Trimer_LpxA-like_sf"/>
</dbReference>
<dbReference type="InParanoid" id="A0A067PHJ6"/>
<dbReference type="Gene3D" id="2.160.10.10">
    <property type="entry name" value="Hexapeptide repeat proteins"/>
    <property type="match status" value="1"/>
</dbReference>
<dbReference type="OrthoDB" id="2355at2759"/>
<evidence type="ECO:0000256" key="5">
    <source>
        <dbReference type="ARBA" id="ARBA00023212"/>
    </source>
</evidence>
<evidence type="ECO:0000256" key="6">
    <source>
        <dbReference type="ARBA" id="ARBA00034687"/>
    </source>
</evidence>
<reference evidence="8" key="1">
    <citation type="journal article" date="2014" name="Proc. Natl. Acad. Sci. U.S.A.">
        <title>Extensive sampling of basidiomycete genomes demonstrates inadequacy of the white-rot/brown-rot paradigm for wood decay fungi.</title>
        <authorList>
            <person name="Riley R."/>
            <person name="Salamov A.A."/>
            <person name="Brown D.W."/>
            <person name="Nagy L.G."/>
            <person name="Floudas D."/>
            <person name="Held B.W."/>
            <person name="Levasseur A."/>
            <person name="Lombard V."/>
            <person name="Morin E."/>
            <person name="Otillar R."/>
            <person name="Lindquist E.A."/>
            <person name="Sun H."/>
            <person name="LaButti K.M."/>
            <person name="Schmutz J."/>
            <person name="Jabbour D."/>
            <person name="Luo H."/>
            <person name="Baker S.E."/>
            <person name="Pisabarro A.G."/>
            <person name="Walton J.D."/>
            <person name="Blanchette R.A."/>
            <person name="Henrissat B."/>
            <person name="Martin F."/>
            <person name="Cullen D."/>
            <person name="Hibbett D.S."/>
            <person name="Grigoriev I.V."/>
        </authorList>
    </citation>
    <scope>NUCLEOTIDE SEQUENCE [LARGE SCALE GENOMIC DNA]</scope>
    <source>
        <strain evidence="8">MUCL 33604</strain>
    </source>
</reference>
<dbReference type="GO" id="GO:0007052">
    <property type="term" value="P:mitotic spindle organization"/>
    <property type="evidence" value="ECO:0007669"/>
    <property type="project" value="TreeGrafter"/>
</dbReference>
<dbReference type="GO" id="GO:0005869">
    <property type="term" value="C:dynactin complex"/>
    <property type="evidence" value="ECO:0007669"/>
    <property type="project" value="InterPro"/>
</dbReference>
<name>A0A067PHJ6_9AGAM</name>
<proteinExistence type="inferred from homology"/>